<dbReference type="PROSITE" id="PS50157">
    <property type="entry name" value="ZINC_FINGER_C2H2_2"/>
    <property type="match status" value="4"/>
</dbReference>
<dbReference type="SUPFAM" id="SSF57667">
    <property type="entry name" value="beta-beta-alpha zinc fingers"/>
    <property type="match status" value="2"/>
</dbReference>
<dbReference type="Pfam" id="PF00096">
    <property type="entry name" value="zf-C2H2"/>
    <property type="match status" value="3"/>
</dbReference>
<feature type="domain" description="C2H2-type" evidence="8">
    <location>
        <begin position="76"/>
        <end position="105"/>
    </location>
</feature>
<feature type="domain" description="C2H2-type" evidence="8">
    <location>
        <begin position="16"/>
        <end position="45"/>
    </location>
</feature>
<dbReference type="Gene3D" id="3.30.160.60">
    <property type="entry name" value="Classic Zinc Finger"/>
    <property type="match status" value="4"/>
</dbReference>
<evidence type="ECO:0000256" key="5">
    <source>
        <dbReference type="ARBA" id="ARBA00023242"/>
    </source>
</evidence>
<accession>A0A9Q8QIF3</accession>
<dbReference type="PROSITE" id="PS00028">
    <property type="entry name" value="ZINC_FINGER_C2H2_1"/>
    <property type="match status" value="4"/>
</dbReference>
<feature type="compositionally biased region" description="Acidic residues" evidence="7">
    <location>
        <begin position="140"/>
        <end position="150"/>
    </location>
</feature>
<evidence type="ECO:0000313" key="10">
    <source>
        <dbReference type="Proteomes" id="UP000829364"/>
    </source>
</evidence>
<dbReference type="GO" id="GO:0000978">
    <property type="term" value="F:RNA polymerase II cis-regulatory region sequence-specific DNA binding"/>
    <property type="evidence" value="ECO:0007669"/>
    <property type="project" value="UniProtKB-ARBA"/>
</dbReference>
<keyword evidence="3 6" id="KW-0863">Zinc-finger</keyword>
<evidence type="ECO:0000256" key="1">
    <source>
        <dbReference type="ARBA" id="ARBA00022723"/>
    </source>
</evidence>
<feature type="domain" description="C2H2-type" evidence="8">
    <location>
        <begin position="106"/>
        <end position="131"/>
    </location>
</feature>
<proteinExistence type="predicted"/>
<evidence type="ECO:0000256" key="6">
    <source>
        <dbReference type="PROSITE-ProRule" id="PRU00042"/>
    </source>
</evidence>
<dbReference type="PANTHER" id="PTHR23235:SF142">
    <property type="entry name" value="ZINC FINGER PROTEIN 384"/>
    <property type="match status" value="1"/>
</dbReference>
<evidence type="ECO:0000256" key="4">
    <source>
        <dbReference type="ARBA" id="ARBA00022833"/>
    </source>
</evidence>
<evidence type="ECO:0000256" key="2">
    <source>
        <dbReference type="ARBA" id="ARBA00022737"/>
    </source>
</evidence>
<evidence type="ECO:0000259" key="8">
    <source>
        <dbReference type="PROSITE" id="PS50157"/>
    </source>
</evidence>
<feature type="region of interest" description="Disordered" evidence="7">
    <location>
        <begin position="334"/>
        <end position="362"/>
    </location>
</feature>
<dbReference type="InterPro" id="IPR013087">
    <property type="entry name" value="Znf_C2H2_type"/>
</dbReference>
<feature type="region of interest" description="Disordered" evidence="7">
    <location>
        <begin position="127"/>
        <end position="175"/>
    </location>
</feature>
<protein>
    <recommendedName>
        <fullName evidence="8">C2H2-type domain-containing protein</fullName>
    </recommendedName>
</protein>
<dbReference type="FunFam" id="3.30.160.60:FF:000125">
    <property type="entry name" value="Putative zinc finger protein 143"/>
    <property type="match status" value="2"/>
</dbReference>
<dbReference type="AlphaFoldDB" id="A0A9Q8QIF3"/>
<dbReference type="FunFam" id="3.30.160.60:FF:000394">
    <property type="entry name" value="Zinc finger protein 836"/>
    <property type="match status" value="1"/>
</dbReference>
<dbReference type="OrthoDB" id="3437960at2759"/>
<keyword evidence="4" id="KW-0862">Zinc</keyword>
<reference evidence="9" key="1">
    <citation type="submission" date="2021-11" db="EMBL/GenBank/DDBJ databases">
        <title>Purpureocillium_takamizusanense_genome.</title>
        <authorList>
            <person name="Nguyen N.-H."/>
        </authorList>
    </citation>
    <scope>NUCLEOTIDE SEQUENCE</scope>
    <source>
        <strain evidence="9">PT3</strain>
    </source>
</reference>
<dbReference type="GO" id="GO:0000981">
    <property type="term" value="F:DNA-binding transcription factor activity, RNA polymerase II-specific"/>
    <property type="evidence" value="ECO:0007669"/>
    <property type="project" value="TreeGrafter"/>
</dbReference>
<evidence type="ECO:0000313" key="9">
    <source>
        <dbReference type="EMBL" id="UNI20275.1"/>
    </source>
</evidence>
<organism evidence="9 10">
    <name type="scientific">Purpureocillium takamizusanense</name>
    <dbReference type="NCBI Taxonomy" id="2060973"/>
    <lineage>
        <taxon>Eukaryota</taxon>
        <taxon>Fungi</taxon>
        <taxon>Dikarya</taxon>
        <taxon>Ascomycota</taxon>
        <taxon>Pezizomycotina</taxon>
        <taxon>Sordariomycetes</taxon>
        <taxon>Hypocreomycetidae</taxon>
        <taxon>Hypocreales</taxon>
        <taxon>Ophiocordycipitaceae</taxon>
        <taxon>Purpureocillium</taxon>
    </lineage>
</organism>
<dbReference type="SMART" id="SM00355">
    <property type="entry name" value="ZnF_C2H2"/>
    <property type="match status" value="4"/>
</dbReference>
<sequence length="418" mass="46662">MELLELVEYEPTTRPFQCDWETCNKSFNRKSDLQRHYRIHTNERPYMCSTPGCGKSFIQRSALTVHIRTHTGEKPHQCQHIGCGKRFSDSSSLARHRRIHTGKRPYKCAHDGCLKSFCRKTTMVKHQRRSHQRGLHPNDLLDDCTSESDGCESPPTPTQSSVSWPGHGPLASHSSLAQAHAMQRAASFADFGHHMNYNMAQQLPHRHSVAAEAQEYHSASPHGQQQGLQMVQRTASMPQHYYVIEQSNPGIATMNTTNVQQAYIPRQHVERANIEIPYSGGSVTSLSSSPGSFSPVSGSSPTIPETMYTHQPPQAPAYAMQAASPVQQQSSMVQYSQQMPANMPNQPAQQPAQNAPEQYHQPSQPVAEAWYQYQAPVEVATIGQLPPFGSGVYDLYGGPKIEFEDPTMQLPSTRIETM</sequence>
<feature type="domain" description="C2H2-type" evidence="8">
    <location>
        <begin position="46"/>
        <end position="75"/>
    </location>
</feature>
<dbReference type="Proteomes" id="UP000829364">
    <property type="component" value="Chromosome 5"/>
</dbReference>
<dbReference type="GeneID" id="72068326"/>
<evidence type="ECO:0000256" key="3">
    <source>
        <dbReference type="ARBA" id="ARBA00022771"/>
    </source>
</evidence>
<dbReference type="RefSeq" id="XP_047843756.1">
    <property type="nucleotide sequence ID" value="XM_047987767.1"/>
</dbReference>
<keyword evidence="5" id="KW-0539">Nucleus</keyword>
<dbReference type="GO" id="GO:0008270">
    <property type="term" value="F:zinc ion binding"/>
    <property type="evidence" value="ECO:0007669"/>
    <property type="project" value="UniProtKB-KW"/>
</dbReference>
<dbReference type="EMBL" id="CP086358">
    <property type="protein sequence ID" value="UNI20275.1"/>
    <property type="molecule type" value="Genomic_DNA"/>
</dbReference>
<keyword evidence="10" id="KW-1185">Reference proteome</keyword>
<dbReference type="KEGG" id="ptkz:JDV02_006377"/>
<dbReference type="InterPro" id="IPR036236">
    <property type="entry name" value="Znf_C2H2_sf"/>
</dbReference>
<keyword evidence="1" id="KW-0479">Metal-binding</keyword>
<evidence type="ECO:0000256" key="7">
    <source>
        <dbReference type="SAM" id="MobiDB-lite"/>
    </source>
</evidence>
<gene>
    <name evidence="9" type="ORF">JDV02_006377</name>
</gene>
<dbReference type="PANTHER" id="PTHR23235">
    <property type="entry name" value="KRUEPPEL-LIKE TRANSCRIPTION FACTOR"/>
    <property type="match status" value="1"/>
</dbReference>
<keyword evidence="2" id="KW-0677">Repeat</keyword>
<feature type="compositionally biased region" description="Low complexity" evidence="7">
    <location>
        <begin position="334"/>
        <end position="356"/>
    </location>
</feature>
<name>A0A9Q8QIF3_9HYPO</name>